<keyword evidence="11" id="KW-1185">Reference proteome</keyword>
<evidence type="ECO:0000256" key="6">
    <source>
        <dbReference type="ARBA" id="ARBA00022840"/>
    </source>
</evidence>
<dbReference type="GO" id="GO:0006826">
    <property type="term" value="P:iron ion transport"/>
    <property type="evidence" value="ECO:0007669"/>
    <property type="project" value="UniProtKB-KW"/>
</dbReference>
<protein>
    <submittedName>
        <fullName evidence="10">ATP-binding cassette domain-containing protein</fullName>
    </submittedName>
</protein>
<dbReference type="PANTHER" id="PTHR42771">
    <property type="entry name" value="IRON(3+)-HYDROXAMATE IMPORT ATP-BINDING PROTEIN FHUC"/>
    <property type="match status" value="1"/>
</dbReference>
<dbReference type="Gene3D" id="3.40.50.300">
    <property type="entry name" value="P-loop containing nucleotide triphosphate hydrolases"/>
    <property type="match status" value="1"/>
</dbReference>
<proteinExistence type="predicted"/>
<dbReference type="InterPro" id="IPR051535">
    <property type="entry name" value="Siderophore_ABC-ATPase"/>
</dbReference>
<dbReference type="PANTHER" id="PTHR42771:SF3">
    <property type="entry name" value="PETROBACTIN IMPORT ATP-BINDING PROTEIN YCLP"/>
    <property type="match status" value="1"/>
</dbReference>
<keyword evidence="3" id="KW-1003">Cell membrane</keyword>
<evidence type="ECO:0000313" key="10">
    <source>
        <dbReference type="EMBL" id="RAI78820.1"/>
    </source>
</evidence>
<name>A0A2G5NT16_9STAP</name>
<dbReference type="GO" id="GO:0005524">
    <property type="term" value="F:ATP binding"/>
    <property type="evidence" value="ECO:0007669"/>
    <property type="project" value="UniProtKB-KW"/>
</dbReference>
<evidence type="ECO:0000256" key="8">
    <source>
        <dbReference type="ARBA" id="ARBA00023065"/>
    </source>
</evidence>
<gene>
    <name evidence="10" type="ORF">BFS35_013575</name>
</gene>
<dbReference type="Proteomes" id="UP000229523">
    <property type="component" value="Unassembled WGS sequence"/>
</dbReference>
<evidence type="ECO:0000256" key="1">
    <source>
        <dbReference type="ARBA" id="ARBA00004202"/>
    </source>
</evidence>
<accession>A0A2G5NT16</accession>
<dbReference type="GO" id="GO:0016887">
    <property type="term" value="F:ATP hydrolysis activity"/>
    <property type="evidence" value="ECO:0007669"/>
    <property type="project" value="InterPro"/>
</dbReference>
<keyword evidence="9" id="KW-0472">Membrane</keyword>
<evidence type="ECO:0000256" key="9">
    <source>
        <dbReference type="ARBA" id="ARBA00023136"/>
    </source>
</evidence>
<reference evidence="10 11" key="1">
    <citation type="journal article" date="2018" name="Front. Microbiol.">
        <title>Description and Comparative Genomics of Macrococcus caseolyticus subsp. hominis subsp. nov., Macrococcus goetzii sp. nov., Macrococcus epidermidis sp. nov., and Macrococcus bohemicus sp. nov., Novel Macrococci From Human Clinical Material With Virulence Potential and Suspected Uptake of Foreign DNA by Natural Transformation.</title>
        <authorList>
            <person name="Maslanova I."/>
            <person name="Wertheimer Z."/>
            <person name="Sedlacek I."/>
            <person name="Svec P."/>
            <person name="Indrakova A."/>
            <person name="Kovarovic V."/>
            <person name="Schumann P."/>
            <person name="Sproer C."/>
            <person name="Kralova S."/>
            <person name="Sedo O."/>
            <person name="Kristofova L."/>
            <person name="Vrbovska V."/>
            <person name="Fuzik T."/>
            <person name="Petras P."/>
            <person name="Zdrahal Z."/>
            <person name="Ruzickova V."/>
            <person name="Doskar J."/>
            <person name="Pantucek R."/>
        </authorList>
    </citation>
    <scope>NUCLEOTIDE SEQUENCE [LARGE SCALE GENOMIC DNA]</scope>
    <source>
        <strain evidence="10 11">CCM 4927</strain>
    </source>
</reference>
<evidence type="ECO:0000313" key="11">
    <source>
        <dbReference type="Proteomes" id="UP000229523"/>
    </source>
</evidence>
<keyword evidence="7" id="KW-0408">Iron</keyword>
<keyword evidence="8" id="KW-0406">Ion transport</keyword>
<dbReference type="SUPFAM" id="SSF52540">
    <property type="entry name" value="P-loop containing nucleoside triphosphate hydrolases"/>
    <property type="match status" value="1"/>
</dbReference>
<dbReference type="SMART" id="SM00382">
    <property type="entry name" value="AAA"/>
    <property type="match status" value="1"/>
</dbReference>
<dbReference type="CDD" id="cd03214">
    <property type="entry name" value="ABC_Iron-Siderophores_B12_Hemin"/>
    <property type="match status" value="1"/>
</dbReference>
<dbReference type="EMBL" id="MJBI02000017">
    <property type="protein sequence ID" value="RAI78820.1"/>
    <property type="molecule type" value="Genomic_DNA"/>
</dbReference>
<comment type="caution">
    <text evidence="10">The sequence shown here is derived from an EMBL/GenBank/DDBJ whole genome shotgun (WGS) entry which is preliminary data.</text>
</comment>
<evidence type="ECO:0000256" key="2">
    <source>
        <dbReference type="ARBA" id="ARBA00022448"/>
    </source>
</evidence>
<dbReference type="InterPro" id="IPR003439">
    <property type="entry name" value="ABC_transporter-like_ATP-bd"/>
</dbReference>
<evidence type="ECO:0000256" key="3">
    <source>
        <dbReference type="ARBA" id="ARBA00022475"/>
    </source>
</evidence>
<dbReference type="AlphaFoldDB" id="A0A2G5NT16"/>
<evidence type="ECO:0000256" key="5">
    <source>
        <dbReference type="ARBA" id="ARBA00022741"/>
    </source>
</evidence>
<organism evidence="10 11">
    <name type="scientific">Macrococcoides goetzii</name>
    <dbReference type="NCBI Taxonomy" id="1891097"/>
    <lineage>
        <taxon>Bacteria</taxon>
        <taxon>Bacillati</taxon>
        <taxon>Bacillota</taxon>
        <taxon>Bacilli</taxon>
        <taxon>Bacillales</taxon>
        <taxon>Staphylococcaceae</taxon>
        <taxon>Macrococcoides</taxon>
    </lineage>
</organism>
<evidence type="ECO:0000256" key="7">
    <source>
        <dbReference type="ARBA" id="ARBA00023004"/>
    </source>
</evidence>
<keyword evidence="5" id="KW-0547">Nucleotide-binding</keyword>
<dbReference type="InterPro" id="IPR003593">
    <property type="entry name" value="AAA+_ATPase"/>
</dbReference>
<keyword evidence="4" id="KW-0410">Iron transport</keyword>
<dbReference type="InterPro" id="IPR027417">
    <property type="entry name" value="P-loop_NTPase"/>
</dbReference>
<comment type="subcellular location">
    <subcellularLocation>
        <location evidence="1">Cell membrane</location>
        <topology evidence="1">Peripheral membrane protein</topology>
    </subcellularLocation>
</comment>
<dbReference type="GO" id="GO:0005886">
    <property type="term" value="C:plasma membrane"/>
    <property type="evidence" value="ECO:0007669"/>
    <property type="project" value="UniProtKB-SubCell"/>
</dbReference>
<dbReference type="PROSITE" id="PS50893">
    <property type="entry name" value="ABC_TRANSPORTER_2"/>
    <property type="match status" value="1"/>
</dbReference>
<dbReference type="OrthoDB" id="9787851at2"/>
<sequence>MIKVQHLHKTIGQKEILNDISVEIKKGAITAIIGPNGAGKSTLLSAITRLSDYDSGAVLLNEAPIEEMKSDDIAMQLAVLKQSNHTNLKITVRDLVNFGRFPYSKGRLTKEDHAIVDEAIEYLELKPFENRFLDELSGGQKQRAYIAMTLAQDTDYIFLDEPLNNLDMKHSVQMMQLLRRLVREKQKTIVIVIHDINFASCYADYIIALKDGVVLLDGKKEDVITTEKLKAVYDMDIQIECIFGQQICVYFDDEHMTVDEFIEEVQAV</sequence>
<dbReference type="Pfam" id="PF00005">
    <property type="entry name" value="ABC_tran"/>
    <property type="match status" value="1"/>
</dbReference>
<evidence type="ECO:0000256" key="4">
    <source>
        <dbReference type="ARBA" id="ARBA00022496"/>
    </source>
</evidence>
<dbReference type="FunFam" id="3.40.50.300:FF:000134">
    <property type="entry name" value="Iron-enterobactin ABC transporter ATP-binding protein"/>
    <property type="match status" value="1"/>
</dbReference>
<dbReference type="RefSeq" id="WP_099578657.1">
    <property type="nucleotide sequence ID" value="NZ_MJBI02000017.1"/>
</dbReference>
<keyword evidence="6 10" id="KW-0067">ATP-binding</keyword>
<keyword evidence="2" id="KW-0813">Transport</keyword>